<protein>
    <submittedName>
        <fullName evidence="1">Uncharacterized protein</fullName>
    </submittedName>
</protein>
<name>A0A097ENC6_9GAMM</name>
<dbReference type="RefSeq" id="WP_040008478.1">
    <property type="nucleotide sequence ID" value="NZ_CP009574.1"/>
</dbReference>
<dbReference type="AlphaFoldDB" id="A0A097ENC6"/>
<reference evidence="1 2" key="1">
    <citation type="submission" date="2014-10" db="EMBL/GenBank/DDBJ databases">
        <title>Whole genome sequence of Francisella endociliophora strain FSC1006, isolated from a laboratory culture of the marine ciliate Euplotes raikovi.</title>
        <authorList>
            <person name="Granberg M."/>
            <person name="Backman S."/>
            <person name="Lundmark E."/>
            <person name="Nilsson E."/>
            <person name="Karlsson E."/>
            <person name="Thelaus J."/>
            <person name="Ohrman C."/>
            <person name="Larkeryd A."/>
            <person name="Stenberg P."/>
        </authorList>
    </citation>
    <scope>NUCLEOTIDE SEQUENCE [LARGE SCALE GENOMIC DNA]</scope>
    <source>
        <strain evidence="1 2">FSC1006</strain>
    </source>
</reference>
<dbReference type="KEGG" id="frf:LO80_03145"/>
<sequence length="550" mass="62989">MSIAYDTFIPSVLASALPVEPIGDKIIPIPEITNHGAKTDTNPSYTQDYGKGVYSDTHNTVDYVYSGVYIINTLTPNDSEGHIFNFGTFSDDVSINAYVWNATNEVQTLSSKTFIGDTSNIDINYDTITLKPTQEILVTITASADGDPIIDGTVTSNYTTTATPIKVQGSRVLVWIFEQNKEKSDSFEFLTNISQAYDREYRTALREVPSFKANRSYQLIDQEGYALLNEYARKSFKSKYSFPLWEKSKYFYKELTIGTTAIDYEEIYNESFEDSLNILIYKDNRNYEVVQIDNISGDTINLRAEVKNYYDRFQIVPLYSGFVKNISIQNINKYSTFDVQIITNQIPKENGNIPFTTYNNLYVNDWIYTEEQSREVTQDTNIITSGMGLFDISENRFYNNDIFGIQHIIDTTLLEDFKAFIFDCNGQQKPFWLLSRKDEFEFLGFNGTNYSQILIDSYTTATGFNDAHIYFLDAEGNYHFRKVTNIDNTANYNFTLTLDTALASDISVVQTGFMLLVRLNSDIVTIEDISSRTHKVNLSCLRLHREEKEL</sequence>
<dbReference type="STRING" id="1547445.LO80_03145"/>
<keyword evidence="2" id="KW-1185">Reference proteome</keyword>
<organism evidence="1 2">
    <name type="scientific">Candidatus Francisella endociliophora</name>
    <dbReference type="NCBI Taxonomy" id="653937"/>
    <lineage>
        <taxon>Bacteria</taxon>
        <taxon>Pseudomonadati</taxon>
        <taxon>Pseudomonadota</taxon>
        <taxon>Gammaproteobacteria</taxon>
        <taxon>Thiotrichales</taxon>
        <taxon>Francisellaceae</taxon>
        <taxon>Francisella</taxon>
    </lineage>
</organism>
<gene>
    <name evidence="1" type="ORF">LO80_03145</name>
</gene>
<dbReference type="Proteomes" id="UP000029672">
    <property type="component" value="Chromosome"/>
</dbReference>
<proteinExistence type="predicted"/>
<accession>A0A097ENC6</accession>
<evidence type="ECO:0000313" key="2">
    <source>
        <dbReference type="Proteomes" id="UP000029672"/>
    </source>
</evidence>
<evidence type="ECO:0000313" key="1">
    <source>
        <dbReference type="EMBL" id="AIT09068.1"/>
    </source>
</evidence>
<dbReference type="EMBL" id="CP009574">
    <property type="protein sequence ID" value="AIT09068.1"/>
    <property type="molecule type" value="Genomic_DNA"/>
</dbReference>
<dbReference type="HOGENOM" id="CLU_494990_0_0_6"/>